<evidence type="ECO:0000313" key="2">
    <source>
        <dbReference type="Proteomes" id="UP000032141"/>
    </source>
</evidence>
<accession>A0A0D3A8S8</accession>
<name>A0A0D3A8S8_BRAOL</name>
<evidence type="ECO:0000313" key="1">
    <source>
        <dbReference type="EnsemblPlants" id="Bo1g070640.1"/>
    </source>
</evidence>
<reference evidence="1 2" key="1">
    <citation type="journal article" date="2014" name="Genome Biol.">
        <title>Transcriptome and methylome profiling reveals relics of genome dominance in the mesopolyploid Brassica oleracea.</title>
        <authorList>
            <person name="Parkin I.A."/>
            <person name="Koh C."/>
            <person name="Tang H."/>
            <person name="Robinson S.J."/>
            <person name="Kagale S."/>
            <person name="Clarke W.E."/>
            <person name="Town C.D."/>
            <person name="Nixon J."/>
            <person name="Krishnakumar V."/>
            <person name="Bidwell S.L."/>
            <person name="Denoeud F."/>
            <person name="Belcram H."/>
            <person name="Links M.G."/>
            <person name="Just J."/>
            <person name="Clarke C."/>
            <person name="Bender T."/>
            <person name="Huebert T."/>
            <person name="Mason A.S."/>
            <person name="Pires J.C."/>
            <person name="Barker G."/>
            <person name="Moore J."/>
            <person name="Walley P.G."/>
            <person name="Manoli S."/>
            <person name="Batley J."/>
            <person name="Edwards D."/>
            <person name="Nelson M.N."/>
            <person name="Wang X."/>
            <person name="Paterson A.H."/>
            <person name="King G."/>
            <person name="Bancroft I."/>
            <person name="Chalhoub B."/>
            <person name="Sharpe A.G."/>
        </authorList>
    </citation>
    <scope>NUCLEOTIDE SEQUENCE</scope>
    <source>
        <strain evidence="1 2">cv. TO1000</strain>
    </source>
</reference>
<protein>
    <submittedName>
        <fullName evidence="1">Uncharacterized protein</fullName>
    </submittedName>
</protein>
<organism evidence="1 2">
    <name type="scientific">Brassica oleracea var. oleracea</name>
    <dbReference type="NCBI Taxonomy" id="109376"/>
    <lineage>
        <taxon>Eukaryota</taxon>
        <taxon>Viridiplantae</taxon>
        <taxon>Streptophyta</taxon>
        <taxon>Embryophyta</taxon>
        <taxon>Tracheophyta</taxon>
        <taxon>Spermatophyta</taxon>
        <taxon>Magnoliopsida</taxon>
        <taxon>eudicotyledons</taxon>
        <taxon>Gunneridae</taxon>
        <taxon>Pentapetalae</taxon>
        <taxon>rosids</taxon>
        <taxon>malvids</taxon>
        <taxon>Brassicales</taxon>
        <taxon>Brassicaceae</taxon>
        <taxon>Brassiceae</taxon>
        <taxon>Brassica</taxon>
    </lineage>
</organism>
<proteinExistence type="predicted"/>
<dbReference type="Proteomes" id="UP000032141">
    <property type="component" value="Chromosome C1"/>
</dbReference>
<keyword evidence="2" id="KW-1185">Reference proteome</keyword>
<dbReference type="AlphaFoldDB" id="A0A0D3A8S8"/>
<sequence length="60" mass="6850">MTYSFLERIGQPAVDLANDREESVPFNVLAATFILKFSSPQMFSMHYRDSLGSTETEEML</sequence>
<dbReference type="HOGENOM" id="CLU_188637_0_0_1"/>
<dbReference type="Gramene" id="Bo1g070640.1">
    <property type="protein sequence ID" value="Bo1g070640.1"/>
    <property type="gene ID" value="Bo1g070640"/>
</dbReference>
<dbReference type="EnsemblPlants" id="Bo1g070640.1">
    <property type="protein sequence ID" value="Bo1g070640.1"/>
    <property type="gene ID" value="Bo1g070640"/>
</dbReference>
<reference evidence="1" key="2">
    <citation type="submission" date="2015-03" db="UniProtKB">
        <authorList>
            <consortium name="EnsemblPlants"/>
        </authorList>
    </citation>
    <scope>IDENTIFICATION</scope>
</reference>